<name>A0A7W7ZCM0_9BACT</name>
<reference evidence="1 2" key="1">
    <citation type="submission" date="2020-08" db="EMBL/GenBank/DDBJ databases">
        <title>Genomic Encyclopedia of Type Strains, Phase IV (KMG-V): Genome sequencing to study the core and pangenomes of soil and plant-associated prokaryotes.</title>
        <authorList>
            <person name="Whitman W."/>
        </authorList>
    </citation>
    <scope>NUCLEOTIDE SEQUENCE [LARGE SCALE GENOMIC DNA]</scope>
    <source>
        <strain evidence="1 2">M8UP14</strain>
    </source>
</reference>
<comment type="caution">
    <text evidence="1">The sequence shown here is derived from an EMBL/GenBank/DDBJ whole genome shotgun (WGS) entry which is preliminary data.</text>
</comment>
<accession>A0A7W7ZCM0</accession>
<gene>
    <name evidence="1" type="ORF">HDF16_002165</name>
</gene>
<dbReference type="EMBL" id="JACHIP010000003">
    <property type="protein sequence ID" value="MBB5057459.1"/>
    <property type="molecule type" value="Genomic_DNA"/>
</dbReference>
<sequence>MTRGGITLYQFHLMLVYAFQRQVLPQSVFNVNQSCVVGCSGLLIYERGYEILQALNLSF</sequence>
<keyword evidence="2" id="KW-1185">Reference proteome</keyword>
<proteinExistence type="predicted"/>
<dbReference type="Proteomes" id="UP000540989">
    <property type="component" value="Unassembled WGS sequence"/>
</dbReference>
<protein>
    <submittedName>
        <fullName evidence="1">Uncharacterized protein</fullName>
    </submittedName>
</protein>
<evidence type="ECO:0000313" key="1">
    <source>
        <dbReference type="EMBL" id="MBB5057459.1"/>
    </source>
</evidence>
<dbReference type="AlphaFoldDB" id="A0A7W7ZCM0"/>
<evidence type="ECO:0000313" key="2">
    <source>
        <dbReference type="Proteomes" id="UP000540989"/>
    </source>
</evidence>
<organism evidence="1 2">
    <name type="scientific">Granulicella aggregans</name>
    <dbReference type="NCBI Taxonomy" id="474949"/>
    <lineage>
        <taxon>Bacteria</taxon>
        <taxon>Pseudomonadati</taxon>
        <taxon>Acidobacteriota</taxon>
        <taxon>Terriglobia</taxon>
        <taxon>Terriglobales</taxon>
        <taxon>Acidobacteriaceae</taxon>
        <taxon>Granulicella</taxon>
    </lineage>
</organism>
<dbReference type="RefSeq" id="WP_184216404.1">
    <property type="nucleotide sequence ID" value="NZ_JACHIP010000003.1"/>
</dbReference>